<dbReference type="SUPFAM" id="SSF56059">
    <property type="entry name" value="Glutathione synthetase ATP-binding domain-like"/>
    <property type="match status" value="1"/>
</dbReference>
<reference evidence="7" key="1">
    <citation type="submission" date="2017-10" db="EMBL/GenBank/DDBJ databases">
        <authorList>
            <person name="Kravchenko I.K."/>
            <person name="Grouzdev D.S."/>
        </authorList>
    </citation>
    <scope>NUCLEOTIDE SEQUENCE [LARGE SCALE GENOMIC DNA]</scope>
    <source>
        <strain evidence="7">B2</strain>
    </source>
</reference>
<dbReference type="OrthoDB" id="9765608at2"/>
<dbReference type="Pfam" id="PF18130">
    <property type="entry name" value="ATPgrasp_N"/>
    <property type="match status" value="1"/>
</dbReference>
<dbReference type="EMBL" id="PDKW01000039">
    <property type="protein sequence ID" value="PGH57669.1"/>
    <property type="molecule type" value="Genomic_DNA"/>
</dbReference>
<dbReference type="GO" id="GO:0016874">
    <property type="term" value="F:ligase activity"/>
    <property type="evidence" value="ECO:0007669"/>
    <property type="project" value="UniProtKB-KW"/>
</dbReference>
<evidence type="ECO:0000313" key="7">
    <source>
        <dbReference type="Proteomes" id="UP000225379"/>
    </source>
</evidence>
<dbReference type="Gene3D" id="3.40.50.20">
    <property type="match status" value="1"/>
</dbReference>
<dbReference type="InterPro" id="IPR041472">
    <property type="entry name" value="BL00235/CARNS1_N"/>
</dbReference>
<feature type="domain" description="ATP-grasp" evidence="5">
    <location>
        <begin position="115"/>
        <end position="303"/>
    </location>
</feature>
<organism evidence="6 7">
    <name type="scientific">Azospirillum palustre</name>
    <dbReference type="NCBI Taxonomy" id="2044885"/>
    <lineage>
        <taxon>Bacteria</taxon>
        <taxon>Pseudomonadati</taxon>
        <taxon>Pseudomonadota</taxon>
        <taxon>Alphaproteobacteria</taxon>
        <taxon>Rhodospirillales</taxon>
        <taxon>Azospirillaceae</taxon>
        <taxon>Azospirillum</taxon>
    </lineage>
</organism>
<dbReference type="PROSITE" id="PS50975">
    <property type="entry name" value="ATP_GRASP"/>
    <property type="match status" value="1"/>
</dbReference>
<keyword evidence="1" id="KW-0436">Ligase</keyword>
<evidence type="ECO:0000256" key="2">
    <source>
        <dbReference type="ARBA" id="ARBA00022741"/>
    </source>
</evidence>
<evidence type="ECO:0000256" key="4">
    <source>
        <dbReference type="PROSITE-ProRule" id="PRU00409"/>
    </source>
</evidence>
<sequence>MPRLLLFIESNTSGTGRLFAQTARALGFEPVLISRQPGRYPYVAEDAIRSVEANTADLNVLRSLVRQLALSEGVAGITSSSEYFIATAARLAADFGLPGPDADAVAACRNKATQRRRLDEAGIDRVRHAEVTDAADAVQAAIGIGLPVVLKPVAGSGSVGVRLCATVAEVAAHARSLLADPTCGALLVEEAVKGDEYSVEIFHDTVIGVTRKHLGALPHFVEMGHDFPAPLASTVADRIAGFALAATRALGLTWGPLHVELRLGEDGPHLMEVNPRLAGGFIPELVRQATGIDLIQATVELAVGRTPEVTPTRQEHAAIRFLTPPDDGLWFATEGLEAARGAPFLRDLRLYRAYPLLIARRGDFQDRLGHALTSAPTLEGAVAAAELARRAIRFRVAANGTGTLATVA</sequence>
<dbReference type="AlphaFoldDB" id="A0A2B8BIW8"/>
<gene>
    <name evidence="6" type="ORF">CRT60_06660</name>
</gene>
<dbReference type="InterPro" id="IPR040570">
    <property type="entry name" value="LAL_C2"/>
</dbReference>
<dbReference type="SMART" id="SM01209">
    <property type="entry name" value="GARS_A"/>
    <property type="match status" value="1"/>
</dbReference>
<comment type="caution">
    <text evidence="6">The sequence shown here is derived from an EMBL/GenBank/DDBJ whole genome shotgun (WGS) entry which is preliminary data.</text>
</comment>
<dbReference type="PROSITE" id="PS00867">
    <property type="entry name" value="CPSASE_2"/>
    <property type="match status" value="1"/>
</dbReference>
<name>A0A2B8BIW8_9PROT</name>
<dbReference type="Pfam" id="PF13535">
    <property type="entry name" value="ATP-grasp_4"/>
    <property type="match status" value="1"/>
</dbReference>
<accession>A0A2B8BIW8</accession>
<dbReference type="Gene3D" id="3.30.470.20">
    <property type="entry name" value="ATP-grasp fold, B domain"/>
    <property type="match status" value="1"/>
</dbReference>
<keyword evidence="3 4" id="KW-0067">ATP-binding</keyword>
<dbReference type="RefSeq" id="WP_098735661.1">
    <property type="nucleotide sequence ID" value="NZ_PDKW01000039.1"/>
</dbReference>
<dbReference type="InterPro" id="IPR011761">
    <property type="entry name" value="ATP-grasp"/>
</dbReference>
<keyword evidence="7" id="KW-1185">Reference proteome</keyword>
<evidence type="ECO:0000259" key="5">
    <source>
        <dbReference type="PROSITE" id="PS50975"/>
    </source>
</evidence>
<protein>
    <submittedName>
        <fullName evidence="6">Biotin carboxylase</fullName>
    </submittedName>
</protein>
<dbReference type="PANTHER" id="PTHR43585">
    <property type="entry name" value="FUMIPYRROLE BIOSYNTHESIS PROTEIN C"/>
    <property type="match status" value="1"/>
</dbReference>
<dbReference type="GO" id="GO:0046872">
    <property type="term" value="F:metal ion binding"/>
    <property type="evidence" value="ECO:0007669"/>
    <property type="project" value="InterPro"/>
</dbReference>
<dbReference type="InterPro" id="IPR005479">
    <property type="entry name" value="CPAse_ATP-bd"/>
</dbReference>
<evidence type="ECO:0000313" key="6">
    <source>
        <dbReference type="EMBL" id="PGH57669.1"/>
    </source>
</evidence>
<keyword evidence="2 4" id="KW-0547">Nucleotide-binding</keyword>
<dbReference type="PANTHER" id="PTHR43585:SF2">
    <property type="entry name" value="ATP-GRASP ENZYME FSQD"/>
    <property type="match status" value="1"/>
</dbReference>
<dbReference type="GO" id="GO:0005524">
    <property type="term" value="F:ATP binding"/>
    <property type="evidence" value="ECO:0007669"/>
    <property type="project" value="UniProtKB-UniRule"/>
</dbReference>
<dbReference type="Pfam" id="PF18603">
    <property type="entry name" value="LAL_C2"/>
    <property type="match status" value="1"/>
</dbReference>
<evidence type="ECO:0000256" key="3">
    <source>
        <dbReference type="ARBA" id="ARBA00022840"/>
    </source>
</evidence>
<dbReference type="Proteomes" id="UP000225379">
    <property type="component" value="Unassembled WGS sequence"/>
</dbReference>
<proteinExistence type="predicted"/>
<evidence type="ECO:0000256" key="1">
    <source>
        <dbReference type="ARBA" id="ARBA00022598"/>
    </source>
</evidence>
<dbReference type="InterPro" id="IPR052032">
    <property type="entry name" value="ATP-dep_AA_Ligase"/>
</dbReference>